<dbReference type="OrthoDB" id="4405280at2759"/>
<dbReference type="Proteomes" id="UP000266272">
    <property type="component" value="Unassembled WGS sequence"/>
</dbReference>
<gene>
    <name evidence="2" type="ORF">TARUN_4927</name>
</gene>
<comment type="caution">
    <text evidence="2">The sequence shown here is derived from an EMBL/GenBank/DDBJ whole genome shotgun (WGS) entry which is preliminary data.</text>
</comment>
<name>A0A395NMU5_TRIAR</name>
<proteinExistence type="predicted"/>
<keyword evidence="1" id="KW-0732">Signal</keyword>
<protein>
    <submittedName>
        <fullName evidence="2">60s ribosomal l19</fullName>
    </submittedName>
</protein>
<dbReference type="AlphaFoldDB" id="A0A395NMU5"/>
<feature type="signal peptide" evidence="1">
    <location>
        <begin position="1"/>
        <end position="24"/>
    </location>
</feature>
<organism evidence="2 3">
    <name type="scientific">Trichoderma arundinaceum</name>
    <dbReference type="NCBI Taxonomy" id="490622"/>
    <lineage>
        <taxon>Eukaryota</taxon>
        <taxon>Fungi</taxon>
        <taxon>Dikarya</taxon>
        <taxon>Ascomycota</taxon>
        <taxon>Pezizomycotina</taxon>
        <taxon>Sordariomycetes</taxon>
        <taxon>Hypocreomycetidae</taxon>
        <taxon>Hypocreales</taxon>
        <taxon>Hypocreaceae</taxon>
        <taxon>Trichoderma</taxon>
    </lineage>
</organism>
<keyword evidence="3" id="KW-1185">Reference proteome</keyword>
<sequence>MKNWLYVWSGAALCAGFLLQAPDAAEVECPDPVEIVIYQPAELICCGSTTSTTYTQITTKCSGVAAYVTPGKPMLDAKCVTTTLPWTGTVTDTVTIPSHGRAPGTKIVKVPGGNPECITTTIAWTGTLTETETIPASGTAPSTVIVKSPCERPDYVTKTIPWTGTITTTATVSPHRGKPGIIAIKTPPPRRRPRLCHFYNFLDWKHNSHLYETS</sequence>
<evidence type="ECO:0000256" key="1">
    <source>
        <dbReference type="SAM" id="SignalP"/>
    </source>
</evidence>
<evidence type="ECO:0000313" key="2">
    <source>
        <dbReference type="EMBL" id="RFU77309.1"/>
    </source>
</evidence>
<dbReference type="STRING" id="490622.A0A395NMU5"/>
<evidence type="ECO:0000313" key="3">
    <source>
        <dbReference type="Proteomes" id="UP000266272"/>
    </source>
</evidence>
<dbReference type="EMBL" id="PXOA01000289">
    <property type="protein sequence ID" value="RFU77309.1"/>
    <property type="molecule type" value="Genomic_DNA"/>
</dbReference>
<feature type="chain" id="PRO_5017409374" evidence="1">
    <location>
        <begin position="25"/>
        <end position="214"/>
    </location>
</feature>
<accession>A0A395NMU5</accession>
<reference evidence="2 3" key="1">
    <citation type="journal article" date="2018" name="PLoS Pathog.">
        <title>Evolution of structural diversity of trichothecenes, a family of toxins produced by plant pathogenic and entomopathogenic fungi.</title>
        <authorList>
            <person name="Proctor R.H."/>
            <person name="McCormick S.P."/>
            <person name="Kim H.S."/>
            <person name="Cardoza R.E."/>
            <person name="Stanley A.M."/>
            <person name="Lindo L."/>
            <person name="Kelly A."/>
            <person name="Brown D.W."/>
            <person name="Lee T."/>
            <person name="Vaughan M.M."/>
            <person name="Alexander N.J."/>
            <person name="Busman M."/>
            <person name="Gutierrez S."/>
        </authorList>
    </citation>
    <scope>NUCLEOTIDE SEQUENCE [LARGE SCALE GENOMIC DNA]</scope>
    <source>
        <strain evidence="2 3">IBT 40837</strain>
    </source>
</reference>